<dbReference type="Pfam" id="PF09837">
    <property type="entry name" value="DUF2064"/>
    <property type="match status" value="1"/>
</dbReference>
<dbReference type="Gene3D" id="3.90.550.10">
    <property type="entry name" value="Spore Coat Polysaccharide Biosynthesis Protein SpsA, Chain A"/>
    <property type="match status" value="1"/>
</dbReference>
<organism evidence="1 2">
    <name type="scientific">Nocardioides fonticola</name>
    <dbReference type="NCBI Taxonomy" id="450363"/>
    <lineage>
        <taxon>Bacteria</taxon>
        <taxon>Bacillati</taxon>
        <taxon>Actinomycetota</taxon>
        <taxon>Actinomycetes</taxon>
        <taxon>Propionibacteriales</taxon>
        <taxon>Nocardioidaceae</taxon>
        <taxon>Nocardioides</taxon>
    </lineage>
</organism>
<evidence type="ECO:0000313" key="1">
    <source>
        <dbReference type="EMBL" id="GAA4120155.1"/>
    </source>
</evidence>
<dbReference type="PANTHER" id="PTHR36529:SF1">
    <property type="entry name" value="GLYCOSYLTRANSFERASE"/>
    <property type="match status" value="1"/>
</dbReference>
<reference evidence="2" key="1">
    <citation type="journal article" date="2019" name="Int. J. Syst. Evol. Microbiol.">
        <title>The Global Catalogue of Microorganisms (GCM) 10K type strain sequencing project: providing services to taxonomists for standard genome sequencing and annotation.</title>
        <authorList>
            <consortium name="The Broad Institute Genomics Platform"/>
            <consortium name="The Broad Institute Genome Sequencing Center for Infectious Disease"/>
            <person name="Wu L."/>
            <person name="Ma J."/>
        </authorList>
    </citation>
    <scope>NUCLEOTIDE SEQUENCE [LARGE SCALE GENOMIC DNA]</scope>
    <source>
        <strain evidence="2">JCM 16703</strain>
    </source>
</reference>
<dbReference type="EMBL" id="BAAAZH010000016">
    <property type="protein sequence ID" value="GAA4120155.1"/>
    <property type="molecule type" value="Genomic_DNA"/>
</dbReference>
<dbReference type="Proteomes" id="UP001501495">
    <property type="component" value="Unassembled WGS sequence"/>
</dbReference>
<dbReference type="RefSeq" id="WP_344733571.1">
    <property type="nucleotide sequence ID" value="NZ_BAAAZH010000016.1"/>
</dbReference>
<dbReference type="InterPro" id="IPR029044">
    <property type="entry name" value="Nucleotide-diphossugar_trans"/>
</dbReference>
<accession>A0ABP7XK21</accession>
<proteinExistence type="predicted"/>
<gene>
    <name evidence="1" type="ORF">GCM10022215_23400</name>
</gene>
<comment type="caution">
    <text evidence="1">The sequence shown here is derived from an EMBL/GenBank/DDBJ whole genome shotgun (WGS) entry which is preliminary data.</text>
</comment>
<dbReference type="InterPro" id="IPR018641">
    <property type="entry name" value="Trfase_1_rSAM/seldom-assoc"/>
</dbReference>
<sequence length="224" mass="22288">MIATAARMLVVAKAPVPGRVKTRLAAGVGDEAAAGLAAAALADTLAAATAAVGAVRCVLALDGDLADPAVVDGPLLASLVEGWRVVPQVAGDLGVRLAAAHAACGPGPVVQVGMDTPQATPDDLLAVARGLAEDDAVLGPAVDGGWWVLGVRDPRVAAALVDVPMSTPTTGADTHTALLAAGWRVGTAATLDDVDTADDAARVAALAPGSRFARRWHEVAGVRR</sequence>
<name>A0ABP7XK21_9ACTN</name>
<protein>
    <submittedName>
        <fullName evidence="1">DUF2064 domain-containing protein</fullName>
    </submittedName>
</protein>
<dbReference type="SUPFAM" id="SSF53448">
    <property type="entry name" value="Nucleotide-diphospho-sugar transferases"/>
    <property type="match status" value="1"/>
</dbReference>
<evidence type="ECO:0000313" key="2">
    <source>
        <dbReference type="Proteomes" id="UP001501495"/>
    </source>
</evidence>
<dbReference type="PANTHER" id="PTHR36529">
    <property type="entry name" value="SLL1095 PROTEIN"/>
    <property type="match status" value="1"/>
</dbReference>
<keyword evidence="2" id="KW-1185">Reference proteome</keyword>